<dbReference type="PANTHER" id="PTHR30561">
    <property type="entry name" value="SMR FAMILY PROTON-DEPENDENT DRUG EFFLUX TRANSPORTER SUGE"/>
    <property type="match status" value="1"/>
</dbReference>
<keyword evidence="2" id="KW-0813">Transport</keyword>
<keyword evidence="4 7" id="KW-0812">Transmembrane</keyword>
<dbReference type="InterPro" id="IPR045324">
    <property type="entry name" value="Small_multidrug_res"/>
</dbReference>
<evidence type="ECO:0000256" key="3">
    <source>
        <dbReference type="ARBA" id="ARBA00022475"/>
    </source>
</evidence>
<keyword evidence="3" id="KW-1003">Cell membrane</keyword>
<dbReference type="InterPro" id="IPR000390">
    <property type="entry name" value="Small_drug/metabolite_transptr"/>
</dbReference>
<dbReference type="SUPFAM" id="SSF103481">
    <property type="entry name" value="Multidrug resistance efflux transporter EmrE"/>
    <property type="match status" value="1"/>
</dbReference>
<dbReference type="RefSeq" id="WP_091598718.1">
    <property type="nucleotide sequence ID" value="NZ_JBHRWG010000005.1"/>
</dbReference>
<evidence type="ECO:0000256" key="5">
    <source>
        <dbReference type="ARBA" id="ARBA00022989"/>
    </source>
</evidence>
<dbReference type="PATRIC" id="fig|307121.4.peg.2838"/>
<dbReference type="Proteomes" id="UP000199393">
    <property type="component" value="Chromosome I"/>
</dbReference>
<accession>A0A1C3N3W4</accession>
<feature type="transmembrane region" description="Helical" evidence="8">
    <location>
        <begin position="59"/>
        <end position="78"/>
    </location>
</feature>
<feature type="transmembrane region" description="Helical" evidence="8">
    <location>
        <begin position="84"/>
        <end position="103"/>
    </location>
</feature>
<evidence type="ECO:0000313" key="9">
    <source>
        <dbReference type="EMBL" id="SBV27263.1"/>
    </source>
</evidence>
<proteinExistence type="inferred from homology"/>
<evidence type="ECO:0000256" key="6">
    <source>
        <dbReference type="ARBA" id="ARBA00023136"/>
    </source>
</evidence>
<keyword evidence="6 8" id="KW-0472">Membrane</keyword>
<dbReference type="InterPro" id="IPR037185">
    <property type="entry name" value="EmrE-like"/>
</dbReference>
<comment type="similarity">
    <text evidence="7">Belongs to the drug/metabolite transporter (DMT) superfamily. Small multidrug resistance (SMR) (TC 2.A.7.1) family.</text>
</comment>
<dbReference type="Gene3D" id="1.10.3730.20">
    <property type="match status" value="1"/>
</dbReference>
<gene>
    <name evidence="9" type="ORF">GA0070620_2771</name>
</gene>
<evidence type="ECO:0000256" key="8">
    <source>
        <dbReference type="SAM" id="Phobius"/>
    </source>
</evidence>
<reference evidence="10" key="1">
    <citation type="submission" date="2016-06" db="EMBL/GenBank/DDBJ databases">
        <authorList>
            <person name="Varghese N."/>
        </authorList>
    </citation>
    <scope>NUCLEOTIDE SEQUENCE [LARGE SCALE GENOMIC DNA]</scope>
    <source>
        <strain evidence="10">DSM 45344</strain>
    </source>
</reference>
<dbReference type="FunFam" id="1.10.3730.20:FF:000001">
    <property type="entry name" value="Quaternary ammonium compound resistance transporter SugE"/>
    <property type="match status" value="1"/>
</dbReference>
<keyword evidence="10" id="KW-1185">Reference proteome</keyword>
<evidence type="ECO:0000256" key="2">
    <source>
        <dbReference type="ARBA" id="ARBA00022448"/>
    </source>
</evidence>
<dbReference type="AlphaFoldDB" id="A0A1C3N3W4"/>
<dbReference type="EMBL" id="LT598496">
    <property type="protein sequence ID" value="SBV27263.1"/>
    <property type="molecule type" value="Genomic_DNA"/>
</dbReference>
<dbReference type="STRING" id="307121.GA0070620_2771"/>
<organism evidence="9 10">
    <name type="scientific">Micromonospora krabiensis</name>
    <dbReference type="NCBI Taxonomy" id="307121"/>
    <lineage>
        <taxon>Bacteria</taxon>
        <taxon>Bacillati</taxon>
        <taxon>Actinomycetota</taxon>
        <taxon>Actinomycetes</taxon>
        <taxon>Micromonosporales</taxon>
        <taxon>Micromonosporaceae</taxon>
        <taxon>Micromonospora</taxon>
    </lineage>
</organism>
<protein>
    <submittedName>
        <fullName evidence="9">Quaternary ammonium compound-resistance protein SugE</fullName>
    </submittedName>
</protein>
<sequence length="104" mass="10743">MAWIVLVLSGLLETAWAIALDRSAGFSRPLPSVIFGVTLVLSMAGLAYALREIPVGTGYAVWVGIGAVGTAVVGMVALHESSSLPRIACLLLVIAGVVGLKIFH</sequence>
<dbReference type="PANTHER" id="PTHR30561:SF0">
    <property type="entry name" value="GUANIDINIUM EXPORTER"/>
    <property type="match status" value="1"/>
</dbReference>
<evidence type="ECO:0000256" key="4">
    <source>
        <dbReference type="ARBA" id="ARBA00022692"/>
    </source>
</evidence>
<dbReference type="OrthoDB" id="21828at2"/>
<comment type="subcellular location">
    <subcellularLocation>
        <location evidence="1 7">Cell membrane</location>
        <topology evidence="1 7">Multi-pass membrane protein</topology>
    </subcellularLocation>
</comment>
<dbReference type="Pfam" id="PF00893">
    <property type="entry name" value="Multi_Drug_Res"/>
    <property type="match status" value="1"/>
</dbReference>
<feature type="transmembrane region" description="Helical" evidence="8">
    <location>
        <begin position="33"/>
        <end position="50"/>
    </location>
</feature>
<evidence type="ECO:0000313" key="10">
    <source>
        <dbReference type="Proteomes" id="UP000199393"/>
    </source>
</evidence>
<keyword evidence="5 8" id="KW-1133">Transmembrane helix</keyword>
<name>A0A1C3N3W4_9ACTN</name>
<dbReference type="GO" id="GO:0022857">
    <property type="term" value="F:transmembrane transporter activity"/>
    <property type="evidence" value="ECO:0007669"/>
    <property type="project" value="InterPro"/>
</dbReference>
<evidence type="ECO:0000256" key="1">
    <source>
        <dbReference type="ARBA" id="ARBA00004651"/>
    </source>
</evidence>
<evidence type="ECO:0000256" key="7">
    <source>
        <dbReference type="RuleBase" id="RU003942"/>
    </source>
</evidence>
<dbReference type="GO" id="GO:0005886">
    <property type="term" value="C:plasma membrane"/>
    <property type="evidence" value="ECO:0007669"/>
    <property type="project" value="UniProtKB-SubCell"/>
</dbReference>